<dbReference type="InterPro" id="IPR000421">
    <property type="entry name" value="FA58C"/>
</dbReference>
<dbReference type="GO" id="GO:0007156">
    <property type="term" value="P:homophilic cell adhesion via plasma membrane adhesion molecules"/>
    <property type="evidence" value="ECO:0007669"/>
    <property type="project" value="TreeGrafter"/>
</dbReference>
<evidence type="ECO:0000313" key="5">
    <source>
        <dbReference type="EMBL" id="VDI46423.1"/>
    </source>
</evidence>
<dbReference type="AlphaFoldDB" id="A0A8B6F8M7"/>
<dbReference type="SUPFAM" id="SSF49785">
    <property type="entry name" value="Galactose-binding domain-like"/>
    <property type="match status" value="1"/>
</dbReference>
<dbReference type="GO" id="GO:0050808">
    <property type="term" value="P:synapse organization"/>
    <property type="evidence" value="ECO:0007669"/>
    <property type="project" value="TreeGrafter"/>
</dbReference>
<dbReference type="InterPro" id="IPR050958">
    <property type="entry name" value="Cell_Adh-Cytoskel_Orgn"/>
</dbReference>
<evidence type="ECO:0000256" key="2">
    <source>
        <dbReference type="ARBA" id="ARBA00023157"/>
    </source>
</evidence>
<name>A0A8B6F8M7_MYTGA</name>
<evidence type="ECO:0000256" key="1">
    <source>
        <dbReference type="ARBA" id="ARBA00022729"/>
    </source>
</evidence>
<dbReference type="InterPro" id="IPR003599">
    <property type="entry name" value="Ig_sub"/>
</dbReference>
<protein>
    <submittedName>
        <fullName evidence="5">Uncharacterized protein</fullName>
    </submittedName>
</protein>
<dbReference type="InterPro" id="IPR008979">
    <property type="entry name" value="Galactose-bd-like_sf"/>
</dbReference>
<dbReference type="Gene3D" id="2.60.40.10">
    <property type="entry name" value="Immunoglobulins"/>
    <property type="match status" value="2"/>
</dbReference>
<dbReference type="InterPro" id="IPR013098">
    <property type="entry name" value="Ig_I-set"/>
</dbReference>
<evidence type="ECO:0000313" key="6">
    <source>
        <dbReference type="Proteomes" id="UP000596742"/>
    </source>
</evidence>
<dbReference type="GO" id="GO:0043025">
    <property type="term" value="C:neuronal cell body"/>
    <property type="evidence" value="ECO:0007669"/>
    <property type="project" value="TreeGrafter"/>
</dbReference>
<feature type="domain" description="Ig-like" evidence="4">
    <location>
        <begin position="130"/>
        <end position="205"/>
    </location>
</feature>
<dbReference type="GO" id="GO:0030424">
    <property type="term" value="C:axon"/>
    <property type="evidence" value="ECO:0007669"/>
    <property type="project" value="TreeGrafter"/>
</dbReference>
<dbReference type="PANTHER" id="PTHR45080">
    <property type="entry name" value="CONTACTIN 5"/>
    <property type="match status" value="1"/>
</dbReference>
<organism evidence="5 6">
    <name type="scientific">Mytilus galloprovincialis</name>
    <name type="common">Mediterranean mussel</name>
    <dbReference type="NCBI Taxonomy" id="29158"/>
    <lineage>
        <taxon>Eukaryota</taxon>
        <taxon>Metazoa</taxon>
        <taxon>Spiralia</taxon>
        <taxon>Lophotrochozoa</taxon>
        <taxon>Mollusca</taxon>
        <taxon>Bivalvia</taxon>
        <taxon>Autobranchia</taxon>
        <taxon>Pteriomorphia</taxon>
        <taxon>Mytilida</taxon>
        <taxon>Mytiloidea</taxon>
        <taxon>Mytilidae</taxon>
        <taxon>Mytilinae</taxon>
        <taxon>Mytilus</taxon>
    </lineage>
</organism>
<dbReference type="InterPro" id="IPR007110">
    <property type="entry name" value="Ig-like_dom"/>
</dbReference>
<evidence type="ECO:0000259" key="4">
    <source>
        <dbReference type="PROSITE" id="PS50835"/>
    </source>
</evidence>
<keyword evidence="2" id="KW-1015">Disulfide bond</keyword>
<reference evidence="5" key="1">
    <citation type="submission" date="2018-11" db="EMBL/GenBank/DDBJ databases">
        <authorList>
            <person name="Alioto T."/>
            <person name="Alioto T."/>
        </authorList>
    </citation>
    <scope>NUCLEOTIDE SEQUENCE</scope>
</reference>
<dbReference type="InterPro" id="IPR003598">
    <property type="entry name" value="Ig_sub2"/>
</dbReference>
<dbReference type="Pfam" id="PF00754">
    <property type="entry name" value="F5_F8_type_C"/>
    <property type="match status" value="1"/>
</dbReference>
<dbReference type="CDD" id="cd00099">
    <property type="entry name" value="IgV"/>
    <property type="match status" value="1"/>
</dbReference>
<evidence type="ECO:0000259" key="3">
    <source>
        <dbReference type="PROSITE" id="PS50022"/>
    </source>
</evidence>
<dbReference type="PROSITE" id="PS50835">
    <property type="entry name" value="IG_LIKE"/>
    <property type="match status" value="2"/>
</dbReference>
<gene>
    <name evidence="5" type="ORF">MGAL_10B058067</name>
</gene>
<feature type="domain" description="F5/8 type C" evidence="3">
    <location>
        <begin position="212"/>
        <end position="345"/>
    </location>
</feature>
<keyword evidence="6" id="KW-1185">Reference proteome</keyword>
<dbReference type="GO" id="GO:0008046">
    <property type="term" value="F:axon guidance receptor activity"/>
    <property type="evidence" value="ECO:0007669"/>
    <property type="project" value="TreeGrafter"/>
</dbReference>
<dbReference type="Proteomes" id="UP000596742">
    <property type="component" value="Unassembled WGS sequence"/>
</dbReference>
<dbReference type="CDD" id="cd00096">
    <property type="entry name" value="Ig"/>
    <property type="match status" value="1"/>
</dbReference>
<dbReference type="SUPFAM" id="SSF48726">
    <property type="entry name" value="Immunoglobulin"/>
    <property type="match status" value="2"/>
</dbReference>
<keyword evidence="1" id="KW-0732">Signal</keyword>
<comment type="caution">
    <text evidence="5">The sequence shown here is derived from an EMBL/GenBank/DDBJ whole genome shotgun (WGS) entry which is preliminary data.</text>
</comment>
<dbReference type="OrthoDB" id="6018330at2759"/>
<proteinExistence type="predicted"/>
<dbReference type="PANTHER" id="PTHR45080:SF8">
    <property type="entry name" value="IG-LIKE DOMAIN-CONTAINING PROTEIN"/>
    <property type="match status" value="1"/>
</dbReference>
<sequence>MSCRIHPNEKDRQSALTVVVQQPTYSVSTGSSLTLVCTVTSTFTVNDVYWQKNVSGSTTQIRSTTNTNKYSGSTTSTPSLTILNADQSDAGVYTCFATNSVGTGQSKTTTLTVTGTLSVTAPNLLYYPAETEIVTLICIVTTGNPTQIRWYKDNQLLTLTGRFSGGSVSVPTLTVTSVVMSDAGSYICEATDGSTIARTNNIQLSPTDGSDCINPSSINLRDNQWSASTEYGSYTAQEGNRNGVGWAASSNNQFQYLKIDLEGVWQITRILFSEIEYRWVLYSENNFEWIPYNSRLSSDIFGEQFERAGSDTNITFDPPIETRYLVLNPITFQGRPSLKVELYGCRLKDQTKSVTQISKDVEVLYIYLIMERFGNVLILLYGLASKNRVQPK</sequence>
<dbReference type="SMART" id="SM00408">
    <property type="entry name" value="IGc2"/>
    <property type="match status" value="2"/>
</dbReference>
<dbReference type="EMBL" id="UYJE01006492">
    <property type="protein sequence ID" value="VDI46423.1"/>
    <property type="molecule type" value="Genomic_DNA"/>
</dbReference>
<dbReference type="InterPro" id="IPR013783">
    <property type="entry name" value="Ig-like_fold"/>
</dbReference>
<dbReference type="InterPro" id="IPR036179">
    <property type="entry name" value="Ig-like_dom_sf"/>
</dbReference>
<dbReference type="SMART" id="SM00409">
    <property type="entry name" value="IG"/>
    <property type="match status" value="2"/>
</dbReference>
<feature type="domain" description="Ig-like" evidence="4">
    <location>
        <begin position="7"/>
        <end position="112"/>
    </location>
</feature>
<dbReference type="SMART" id="SM00231">
    <property type="entry name" value="FA58C"/>
    <property type="match status" value="1"/>
</dbReference>
<dbReference type="Pfam" id="PF07679">
    <property type="entry name" value="I-set"/>
    <property type="match status" value="1"/>
</dbReference>
<accession>A0A8B6F8M7</accession>
<dbReference type="GO" id="GO:0005886">
    <property type="term" value="C:plasma membrane"/>
    <property type="evidence" value="ECO:0007669"/>
    <property type="project" value="TreeGrafter"/>
</dbReference>
<dbReference type="Gene3D" id="2.60.120.260">
    <property type="entry name" value="Galactose-binding domain-like"/>
    <property type="match status" value="1"/>
</dbReference>
<dbReference type="PROSITE" id="PS50022">
    <property type="entry name" value="FA58C_3"/>
    <property type="match status" value="1"/>
</dbReference>
<dbReference type="Pfam" id="PF13927">
    <property type="entry name" value="Ig_3"/>
    <property type="match status" value="1"/>
</dbReference>